<evidence type="ECO:0000256" key="4">
    <source>
        <dbReference type="PROSITE-ProRule" id="PRU00335"/>
    </source>
</evidence>
<reference evidence="7" key="1">
    <citation type="submission" date="2022-05" db="EMBL/GenBank/DDBJ databases">
        <title>Genomic analysis of Brachybacterium sp. CBA3104.</title>
        <authorList>
            <person name="Roh S.W."/>
            <person name="Kim Y.B."/>
            <person name="Kim Y."/>
        </authorList>
    </citation>
    <scope>NUCLEOTIDE SEQUENCE</scope>
    <source>
        <strain evidence="7">CBA3104</strain>
    </source>
</reference>
<dbReference type="Gene3D" id="1.10.357.10">
    <property type="entry name" value="Tetracycline Repressor, domain 2"/>
    <property type="match status" value="1"/>
</dbReference>
<evidence type="ECO:0000256" key="2">
    <source>
        <dbReference type="ARBA" id="ARBA00023125"/>
    </source>
</evidence>
<proteinExistence type="predicted"/>
<dbReference type="SUPFAM" id="SSF46689">
    <property type="entry name" value="Homeodomain-like"/>
    <property type="match status" value="1"/>
</dbReference>
<keyword evidence="1" id="KW-0805">Transcription regulation</keyword>
<name>A0ABY4N5S7_9MICO</name>
<evidence type="ECO:0000259" key="6">
    <source>
        <dbReference type="PROSITE" id="PS50977"/>
    </source>
</evidence>
<dbReference type="InterPro" id="IPR009057">
    <property type="entry name" value="Homeodomain-like_sf"/>
</dbReference>
<sequence length="215" mass="23399">MNNVNTRPYHHGRLHDALVEESLALLREKGPDAVTLREAARRAGVTPSAAYRHFTSRDALMEAVGDEVLRALQHALAEAVDELAGDAPPRDRLRAAGRAYVRFALRESSRFRMLASMTRDTGAAARRRDPAPDPFLLLRDLVREASDEPAEEQAEAEQSDAQPGSASVDDLAVALWSSVHGLSVLLTSGALRGLPPDRQDHLIDSTVERAVGMVP</sequence>
<dbReference type="PANTHER" id="PTHR30055:SF220">
    <property type="entry name" value="TETR-FAMILY REGULATORY PROTEIN"/>
    <property type="match status" value="1"/>
</dbReference>
<dbReference type="InterPro" id="IPR025996">
    <property type="entry name" value="MT1864/Rv1816-like_C"/>
</dbReference>
<evidence type="ECO:0000256" key="1">
    <source>
        <dbReference type="ARBA" id="ARBA00023015"/>
    </source>
</evidence>
<evidence type="ECO:0000256" key="3">
    <source>
        <dbReference type="ARBA" id="ARBA00023163"/>
    </source>
</evidence>
<keyword evidence="3" id="KW-0804">Transcription</keyword>
<dbReference type="SUPFAM" id="SSF48498">
    <property type="entry name" value="Tetracyclin repressor-like, C-terminal domain"/>
    <property type="match status" value="1"/>
</dbReference>
<dbReference type="Pfam" id="PF13305">
    <property type="entry name" value="TetR_C_33"/>
    <property type="match status" value="1"/>
</dbReference>
<keyword evidence="8" id="KW-1185">Reference proteome</keyword>
<keyword evidence="2 4" id="KW-0238">DNA-binding</keyword>
<protein>
    <submittedName>
        <fullName evidence="7">WHG domain-containing protein</fullName>
    </submittedName>
</protein>
<feature type="compositionally biased region" description="Acidic residues" evidence="5">
    <location>
        <begin position="147"/>
        <end position="158"/>
    </location>
</feature>
<dbReference type="Proteomes" id="UP001055868">
    <property type="component" value="Chromosome"/>
</dbReference>
<evidence type="ECO:0000313" key="8">
    <source>
        <dbReference type="Proteomes" id="UP001055868"/>
    </source>
</evidence>
<dbReference type="PRINTS" id="PR00455">
    <property type="entry name" value="HTHTETR"/>
</dbReference>
<feature type="domain" description="HTH tetR-type" evidence="6">
    <location>
        <begin position="12"/>
        <end position="72"/>
    </location>
</feature>
<dbReference type="InterPro" id="IPR001647">
    <property type="entry name" value="HTH_TetR"/>
</dbReference>
<gene>
    <name evidence="7" type="ORF">M4486_00740</name>
</gene>
<dbReference type="PROSITE" id="PS50977">
    <property type="entry name" value="HTH_TETR_2"/>
    <property type="match status" value="1"/>
</dbReference>
<dbReference type="EMBL" id="CP097218">
    <property type="protein sequence ID" value="UQN29913.1"/>
    <property type="molecule type" value="Genomic_DNA"/>
</dbReference>
<evidence type="ECO:0000256" key="5">
    <source>
        <dbReference type="SAM" id="MobiDB-lite"/>
    </source>
</evidence>
<feature type="DNA-binding region" description="H-T-H motif" evidence="4">
    <location>
        <begin position="35"/>
        <end position="54"/>
    </location>
</feature>
<accession>A0ABY4N5S7</accession>
<evidence type="ECO:0000313" key="7">
    <source>
        <dbReference type="EMBL" id="UQN29913.1"/>
    </source>
</evidence>
<dbReference type="RefSeq" id="WP_249479096.1">
    <property type="nucleotide sequence ID" value="NZ_CP097218.1"/>
</dbReference>
<dbReference type="PANTHER" id="PTHR30055">
    <property type="entry name" value="HTH-TYPE TRANSCRIPTIONAL REGULATOR RUTR"/>
    <property type="match status" value="1"/>
</dbReference>
<organism evidence="7 8">
    <name type="scientific">Brachybacterium kimchii</name>
    <dbReference type="NCBI Taxonomy" id="2942909"/>
    <lineage>
        <taxon>Bacteria</taxon>
        <taxon>Bacillati</taxon>
        <taxon>Actinomycetota</taxon>
        <taxon>Actinomycetes</taxon>
        <taxon>Micrococcales</taxon>
        <taxon>Dermabacteraceae</taxon>
        <taxon>Brachybacterium</taxon>
    </lineage>
</organism>
<dbReference type="InterPro" id="IPR036271">
    <property type="entry name" value="Tet_transcr_reg_TetR-rel_C_sf"/>
</dbReference>
<dbReference type="Pfam" id="PF00440">
    <property type="entry name" value="TetR_N"/>
    <property type="match status" value="1"/>
</dbReference>
<dbReference type="InterPro" id="IPR050109">
    <property type="entry name" value="HTH-type_TetR-like_transc_reg"/>
</dbReference>
<feature type="region of interest" description="Disordered" evidence="5">
    <location>
        <begin position="146"/>
        <end position="165"/>
    </location>
</feature>